<dbReference type="PANTHER" id="PTHR10314">
    <property type="entry name" value="CYSTATHIONINE BETA-SYNTHASE"/>
    <property type="match status" value="1"/>
</dbReference>
<gene>
    <name evidence="2" type="ORF">DUNSADRAFT_8240</name>
</gene>
<sequence length="519" mass="56144">MQICAGCLRPSCACQASPCNQAMHQASCFMQIVFSLCAKCFVFRRSRRMRADCVQKVKRNVRGLCEDAMRIVFNLGMLAKPRHANEVVPSAAIHHVMPYFDSQAPMNLVPGIAQDVTQVIGNTPLVFLNRLTQGCHAKVAAKLEFMEPCCSVKILRAQSLARNALNLGLPTETVGFASPNLPMCVLESSESALPLQCHLTTPCLCAPNFQEWALLLWHPIVHPFTVPASFSTSQASALLLWLPVRTTSTPSPCLPPRIGLAFVAASKGYKLILTMPASMSLERRVLLKAFGAELVLTGETRLAPHFLEEMCEGLIPLSARACIIQFFPSCFPGNKQPLQLSAAGPEIWQDTAGQIDILVCTVGTGGTITGIGEFLIMQNPNIKVIAVEPAESPVLSGGKPGPHKIQGIGAGFVPGILNAGIIDEILKVPSDDSIAMAKRLAREEGLFCGISSGAAAIGALEVARRKENEGMLVVTVLPSFGERYLSSAMFADIRTDCERMGINERILYRDFAGRERFVP</sequence>
<comment type="caution">
    <text evidence="2">The sequence shown here is derived from an EMBL/GenBank/DDBJ whole genome shotgun (WGS) entry which is preliminary data.</text>
</comment>
<name>A0ABQ7HA46_DUNSA</name>
<keyword evidence="3" id="KW-1185">Reference proteome</keyword>
<dbReference type="InterPro" id="IPR036052">
    <property type="entry name" value="TrpB-like_PALP_sf"/>
</dbReference>
<proteinExistence type="predicted"/>
<dbReference type="EMBL" id="MU069438">
    <property type="protein sequence ID" value="KAF5843725.1"/>
    <property type="molecule type" value="Genomic_DNA"/>
</dbReference>
<organism evidence="2 3">
    <name type="scientific">Dunaliella salina</name>
    <name type="common">Green alga</name>
    <name type="synonym">Protococcus salinus</name>
    <dbReference type="NCBI Taxonomy" id="3046"/>
    <lineage>
        <taxon>Eukaryota</taxon>
        <taxon>Viridiplantae</taxon>
        <taxon>Chlorophyta</taxon>
        <taxon>core chlorophytes</taxon>
        <taxon>Chlorophyceae</taxon>
        <taxon>CS clade</taxon>
        <taxon>Chlamydomonadales</taxon>
        <taxon>Dunaliellaceae</taxon>
        <taxon>Dunaliella</taxon>
    </lineage>
</organism>
<dbReference type="InterPro" id="IPR001926">
    <property type="entry name" value="TrpB-like_PALP"/>
</dbReference>
<dbReference type="SUPFAM" id="SSF53686">
    <property type="entry name" value="Tryptophan synthase beta subunit-like PLP-dependent enzymes"/>
    <property type="match status" value="2"/>
</dbReference>
<evidence type="ECO:0000313" key="3">
    <source>
        <dbReference type="Proteomes" id="UP000815325"/>
    </source>
</evidence>
<protein>
    <submittedName>
        <fullName evidence="2">Tryptophan synthase beta subunit-like PLP-dependent enzyme</fullName>
    </submittedName>
</protein>
<feature type="domain" description="Tryptophan synthase beta chain-like PALP" evidence="1">
    <location>
        <begin position="258"/>
        <end position="478"/>
    </location>
</feature>
<dbReference type="Gene3D" id="3.40.50.1100">
    <property type="match status" value="3"/>
</dbReference>
<reference evidence="2" key="1">
    <citation type="submission" date="2017-08" db="EMBL/GenBank/DDBJ databases">
        <authorList>
            <person name="Polle J.E."/>
            <person name="Barry K."/>
            <person name="Cushman J."/>
            <person name="Schmutz J."/>
            <person name="Tran D."/>
            <person name="Hathwaick L.T."/>
            <person name="Yim W.C."/>
            <person name="Jenkins J."/>
            <person name="Mckie-Krisberg Z.M."/>
            <person name="Prochnik S."/>
            <person name="Lindquist E."/>
            <person name="Dockter R.B."/>
            <person name="Adam C."/>
            <person name="Molina H."/>
            <person name="Bunkerborg J."/>
            <person name="Jin E."/>
            <person name="Buchheim M."/>
            <person name="Magnuson J."/>
        </authorList>
    </citation>
    <scope>NUCLEOTIDE SEQUENCE</scope>
    <source>
        <strain evidence="2">CCAP 19/18</strain>
    </source>
</reference>
<dbReference type="Proteomes" id="UP000815325">
    <property type="component" value="Unassembled WGS sequence"/>
</dbReference>
<dbReference type="Pfam" id="PF00291">
    <property type="entry name" value="PALP"/>
    <property type="match status" value="1"/>
</dbReference>
<dbReference type="CDD" id="cd01561">
    <property type="entry name" value="CBS_like"/>
    <property type="match status" value="1"/>
</dbReference>
<accession>A0ABQ7HA46</accession>
<evidence type="ECO:0000313" key="2">
    <source>
        <dbReference type="EMBL" id="KAF5843725.1"/>
    </source>
</evidence>
<evidence type="ECO:0000259" key="1">
    <source>
        <dbReference type="Pfam" id="PF00291"/>
    </source>
</evidence>
<dbReference type="InterPro" id="IPR050214">
    <property type="entry name" value="Cys_Synth/Cystath_Beta-Synth"/>
</dbReference>